<dbReference type="EMBL" id="JAIWYP010000001">
    <property type="protein sequence ID" value="KAH3891423.1"/>
    <property type="molecule type" value="Genomic_DNA"/>
</dbReference>
<accession>A0A9D4N7X2</accession>
<reference evidence="1" key="1">
    <citation type="journal article" date="2019" name="bioRxiv">
        <title>The Genome of the Zebra Mussel, Dreissena polymorpha: A Resource for Invasive Species Research.</title>
        <authorList>
            <person name="McCartney M.A."/>
            <person name="Auch B."/>
            <person name="Kono T."/>
            <person name="Mallez S."/>
            <person name="Zhang Y."/>
            <person name="Obille A."/>
            <person name="Becker A."/>
            <person name="Abrahante J.E."/>
            <person name="Garbe J."/>
            <person name="Badalamenti J.P."/>
            <person name="Herman A."/>
            <person name="Mangelson H."/>
            <person name="Liachko I."/>
            <person name="Sullivan S."/>
            <person name="Sone E.D."/>
            <person name="Koren S."/>
            <person name="Silverstein K.A.T."/>
            <person name="Beckman K.B."/>
            <person name="Gohl D.M."/>
        </authorList>
    </citation>
    <scope>NUCLEOTIDE SEQUENCE</scope>
    <source>
        <strain evidence="1">Duluth1</strain>
        <tissue evidence="1">Whole animal</tissue>
    </source>
</reference>
<protein>
    <submittedName>
        <fullName evidence="1">Uncharacterized protein</fullName>
    </submittedName>
</protein>
<dbReference type="Proteomes" id="UP000828390">
    <property type="component" value="Unassembled WGS sequence"/>
</dbReference>
<name>A0A9D4N7X2_DREPO</name>
<sequence>MTEVSRIGLFDVEQTLVIRKGKFYVKNIWACPQEATKTATKDLCGVRPLPSSCFT</sequence>
<organism evidence="1 2">
    <name type="scientific">Dreissena polymorpha</name>
    <name type="common">Zebra mussel</name>
    <name type="synonym">Mytilus polymorpha</name>
    <dbReference type="NCBI Taxonomy" id="45954"/>
    <lineage>
        <taxon>Eukaryota</taxon>
        <taxon>Metazoa</taxon>
        <taxon>Spiralia</taxon>
        <taxon>Lophotrochozoa</taxon>
        <taxon>Mollusca</taxon>
        <taxon>Bivalvia</taxon>
        <taxon>Autobranchia</taxon>
        <taxon>Heteroconchia</taxon>
        <taxon>Euheterodonta</taxon>
        <taxon>Imparidentia</taxon>
        <taxon>Neoheterodontei</taxon>
        <taxon>Myida</taxon>
        <taxon>Dreissenoidea</taxon>
        <taxon>Dreissenidae</taxon>
        <taxon>Dreissena</taxon>
    </lineage>
</organism>
<dbReference type="AlphaFoldDB" id="A0A9D4N7X2"/>
<gene>
    <name evidence="1" type="ORF">DPMN_015523</name>
</gene>
<comment type="caution">
    <text evidence="1">The sequence shown here is derived from an EMBL/GenBank/DDBJ whole genome shotgun (WGS) entry which is preliminary data.</text>
</comment>
<keyword evidence="2" id="KW-1185">Reference proteome</keyword>
<reference evidence="1" key="2">
    <citation type="submission" date="2020-11" db="EMBL/GenBank/DDBJ databases">
        <authorList>
            <person name="McCartney M.A."/>
            <person name="Auch B."/>
            <person name="Kono T."/>
            <person name="Mallez S."/>
            <person name="Becker A."/>
            <person name="Gohl D.M."/>
            <person name="Silverstein K.A.T."/>
            <person name="Koren S."/>
            <person name="Bechman K.B."/>
            <person name="Herman A."/>
            <person name="Abrahante J.E."/>
            <person name="Garbe J."/>
        </authorList>
    </citation>
    <scope>NUCLEOTIDE SEQUENCE</scope>
    <source>
        <strain evidence="1">Duluth1</strain>
        <tissue evidence="1">Whole animal</tissue>
    </source>
</reference>
<proteinExistence type="predicted"/>
<evidence type="ECO:0000313" key="2">
    <source>
        <dbReference type="Proteomes" id="UP000828390"/>
    </source>
</evidence>
<evidence type="ECO:0000313" key="1">
    <source>
        <dbReference type="EMBL" id="KAH3891423.1"/>
    </source>
</evidence>